<protein>
    <submittedName>
        <fullName evidence="2">Uncharacterized protein</fullName>
    </submittedName>
</protein>
<evidence type="ECO:0000313" key="2">
    <source>
        <dbReference type="EMBL" id="CAH3021522.1"/>
    </source>
</evidence>
<keyword evidence="1" id="KW-0175">Coiled coil</keyword>
<dbReference type="EMBL" id="CALNXI010000185">
    <property type="protein sequence ID" value="CAH3021522.1"/>
    <property type="molecule type" value="Genomic_DNA"/>
</dbReference>
<organism evidence="2 3">
    <name type="scientific">Porites evermanni</name>
    <dbReference type="NCBI Taxonomy" id="104178"/>
    <lineage>
        <taxon>Eukaryota</taxon>
        <taxon>Metazoa</taxon>
        <taxon>Cnidaria</taxon>
        <taxon>Anthozoa</taxon>
        <taxon>Hexacorallia</taxon>
        <taxon>Scleractinia</taxon>
        <taxon>Fungiina</taxon>
        <taxon>Poritidae</taxon>
        <taxon>Porites</taxon>
    </lineage>
</organism>
<evidence type="ECO:0000313" key="3">
    <source>
        <dbReference type="Proteomes" id="UP001159427"/>
    </source>
</evidence>
<accession>A0ABN8M1B3</accession>
<reference evidence="2 3" key="1">
    <citation type="submission" date="2022-05" db="EMBL/GenBank/DDBJ databases">
        <authorList>
            <consortium name="Genoscope - CEA"/>
            <person name="William W."/>
        </authorList>
    </citation>
    <scope>NUCLEOTIDE SEQUENCE [LARGE SCALE GENOMIC DNA]</scope>
</reference>
<evidence type="ECO:0000256" key="1">
    <source>
        <dbReference type="SAM" id="Coils"/>
    </source>
</evidence>
<proteinExistence type="predicted"/>
<sequence>MGFSESGKSVTDDRVRLSEASINDIRATTDGLKAFKGPGSEEDQKQLTLQKEQAAQMEAQKQQLAVEKKDLNSKEKELERQEAAQQECMEVGDTILKEANAKLRAAVRNKDF</sequence>
<comment type="caution">
    <text evidence="2">The sequence shown here is derived from an EMBL/GenBank/DDBJ whole genome shotgun (WGS) entry which is preliminary data.</text>
</comment>
<dbReference type="Proteomes" id="UP001159427">
    <property type="component" value="Unassembled WGS sequence"/>
</dbReference>
<keyword evidence="3" id="KW-1185">Reference proteome</keyword>
<gene>
    <name evidence="2" type="ORF">PEVE_00011690</name>
</gene>
<name>A0ABN8M1B3_9CNID</name>
<feature type="coiled-coil region" evidence="1">
    <location>
        <begin position="40"/>
        <end position="91"/>
    </location>
</feature>